<protein>
    <submittedName>
        <fullName evidence="3">Uncharacterized protein</fullName>
    </submittedName>
</protein>
<evidence type="ECO:0000256" key="2">
    <source>
        <dbReference type="SAM" id="Phobius"/>
    </source>
</evidence>
<keyword evidence="2" id="KW-0812">Transmembrane</keyword>
<evidence type="ECO:0000313" key="3">
    <source>
        <dbReference type="EMBL" id="PUZ44352.1"/>
    </source>
</evidence>
<proteinExistence type="predicted"/>
<feature type="region of interest" description="Disordered" evidence="1">
    <location>
        <begin position="86"/>
        <end position="126"/>
    </location>
</feature>
<evidence type="ECO:0000313" key="4">
    <source>
        <dbReference type="Proteomes" id="UP000244336"/>
    </source>
</evidence>
<name>A0A2T7CLZ9_9POAL</name>
<organism evidence="3 4">
    <name type="scientific">Panicum hallii var. hallii</name>
    <dbReference type="NCBI Taxonomy" id="1504633"/>
    <lineage>
        <taxon>Eukaryota</taxon>
        <taxon>Viridiplantae</taxon>
        <taxon>Streptophyta</taxon>
        <taxon>Embryophyta</taxon>
        <taxon>Tracheophyta</taxon>
        <taxon>Spermatophyta</taxon>
        <taxon>Magnoliopsida</taxon>
        <taxon>Liliopsida</taxon>
        <taxon>Poales</taxon>
        <taxon>Poaceae</taxon>
        <taxon>PACMAD clade</taxon>
        <taxon>Panicoideae</taxon>
        <taxon>Panicodae</taxon>
        <taxon>Paniceae</taxon>
        <taxon>Panicinae</taxon>
        <taxon>Panicum</taxon>
        <taxon>Panicum sect. Panicum</taxon>
    </lineage>
</organism>
<gene>
    <name evidence="3" type="ORF">GQ55_8G080800</name>
</gene>
<sequence>MGARRNKEFRHPCLAIAVVYVVIVFGSGEIRSIRTVEAKSDPEISGSGILACPSLFEQGKGAGRSTLAASLPQPLASHGYILPVRRPTISATTSRPATPTPPRPARSARATPPPPSLPAQHHSPSLPARRRELVAAAVDRAIPAASSNAGASRHHHGNPPPPSLVDALWLIWLVREGLQQRRRRIRIRP</sequence>
<dbReference type="Gramene" id="PUZ44352">
    <property type="protein sequence ID" value="PUZ44352"/>
    <property type="gene ID" value="GQ55_8G080800"/>
</dbReference>
<accession>A0A2T7CLZ9</accession>
<evidence type="ECO:0000256" key="1">
    <source>
        <dbReference type="SAM" id="MobiDB-lite"/>
    </source>
</evidence>
<keyword evidence="2" id="KW-1133">Transmembrane helix</keyword>
<dbReference type="Proteomes" id="UP000244336">
    <property type="component" value="Chromosome 8"/>
</dbReference>
<feature type="compositionally biased region" description="Low complexity" evidence="1">
    <location>
        <begin position="87"/>
        <end position="97"/>
    </location>
</feature>
<keyword evidence="4" id="KW-1185">Reference proteome</keyword>
<keyword evidence="2" id="KW-0472">Membrane</keyword>
<dbReference type="AlphaFoldDB" id="A0A2T7CLZ9"/>
<reference evidence="3 4" key="1">
    <citation type="submission" date="2018-04" db="EMBL/GenBank/DDBJ databases">
        <title>WGS assembly of Panicum hallii var. hallii HAL2.</title>
        <authorList>
            <person name="Lovell J."/>
            <person name="Jenkins J."/>
            <person name="Lowry D."/>
            <person name="Mamidi S."/>
            <person name="Sreedasyam A."/>
            <person name="Weng X."/>
            <person name="Barry K."/>
            <person name="Bonette J."/>
            <person name="Campitelli B."/>
            <person name="Daum C."/>
            <person name="Gordon S."/>
            <person name="Gould B."/>
            <person name="Lipzen A."/>
            <person name="MacQueen A."/>
            <person name="Palacio-Mejia J."/>
            <person name="Plott C."/>
            <person name="Shakirov E."/>
            <person name="Shu S."/>
            <person name="Yoshinaga Y."/>
            <person name="Zane M."/>
            <person name="Rokhsar D."/>
            <person name="Grimwood J."/>
            <person name="Schmutz J."/>
            <person name="Juenger T."/>
        </authorList>
    </citation>
    <scope>NUCLEOTIDE SEQUENCE [LARGE SCALE GENOMIC DNA]</scope>
    <source>
        <strain evidence="4">cv. HAL2</strain>
    </source>
</reference>
<dbReference type="EMBL" id="CM009756">
    <property type="protein sequence ID" value="PUZ44352.1"/>
    <property type="molecule type" value="Genomic_DNA"/>
</dbReference>
<feature type="transmembrane region" description="Helical" evidence="2">
    <location>
        <begin position="12"/>
        <end position="30"/>
    </location>
</feature>